<dbReference type="Proteomes" id="UP000024404">
    <property type="component" value="Unassembled WGS sequence"/>
</dbReference>
<evidence type="ECO:0000313" key="1">
    <source>
        <dbReference type="EnsemblMetazoa" id="OVOC2224.1"/>
    </source>
</evidence>
<organism evidence="1 2">
    <name type="scientific">Onchocerca volvulus</name>
    <dbReference type="NCBI Taxonomy" id="6282"/>
    <lineage>
        <taxon>Eukaryota</taxon>
        <taxon>Metazoa</taxon>
        <taxon>Ecdysozoa</taxon>
        <taxon>Nematoda</taxon>
        <taxon>Chromadorea</taxon>
        <taxon>Rhabditida</taxon>
        <taxon>Spirurina</taxon>
        <taxon>Spiruromorpha</taxon>
        <taxon>Filarioidea</taxon>
        <taxon>Onchocercidae</taxon>
        <taxon>Onchocerca</taxon>
    </lineage>
</organism>
<name>A0A8R1XQU5_ONCVO</name>
<dbReference type="EMBL" id="CMVM020000072">
    <property type="status" value="NOT_ANNOTATED_CDS"/>
    <property type="molecule type" value="Genomic_DNA"/>
</dbReference>
<sequence>MLIRKRQRINIRTNRKYDIYHNLTNTKTNLIKDHAIFIWKMNGYGWIDGWMDDYEYILALLTDSWTDELFYGTFFDLI</sequence>
<accession>A0A8R1XQU5</accession>
<dbReference type="AlphaFoldDB" id="A0A8R1XQU5"/>
<reference evidence="1" key="2">
    <citation type="submission" date="2022-06" db="UniProtKB">
        <authorList>
            <consortium name="EnsemblMetazoa"/>
        </authorList>
    </citation>
    <scope>IDENTIFICATION</scope>
</reference>
<keyword evidence="2" id="KW-1185">Reference proteome</keyword>
<protein>
    <submittedName>
        <fullName evidence="1">Uncharacterized protein</fullName>
    </submittedName>
</protein>
<dbReference type="EnsemblMetazoa" id="OVOC2224.1">
    <property type="protein sequence ID" value="OVOC2224.1"/>
    <property type="gene ID" value="WBGene00239033"/>
</dbReference>
<proteinExistence type="predicted"/>
<evidence type="ECO:0000313" key="2">
    <source>
        <dbReference type="Proteomes" id="UP000024404"/>
    </source>
</evidence>
<reference evidence="2" key="1">
    <citation type="submission" date="2013-10" db="EMBL/GenBank/DDBJ databases">
        <title>Genome sequencing of Onchocerca volvulus.</title>
        <authorList>
            <person name="Cotton J."/>
            <person name="Tsai J."/>
            <person name="Stanley E."/>
            <person name="Tracey A."/>
            <person name="Holroyd N."/>
            <person name="Lustigman S."/>
            <person name="Berriman M."/>
        </authorList>
    </citation>
    <scope>NUCLEOTIDE SEQUENCE</scope>
</reference>